<name>A0AAQ3RNJ1_VIGMU</name>
<keyword evidence="1" id="KW-0812">Transmembrane</keyword>
<organism evidence="2 3">
    <name type="scientific">Vigna mungo</name>
    <name type="common">Black gram</name>
    <name type="synonym">Phaseolus mungo</name>
    <dbReference type="NCBI Taxonomy" id="3915"/>
    <lineage>
        <taxon>Eukaryota</taxon>
        <taxon>Viridiplantae</taxon>
        <taxon>Streptophyta</taxon>
        <taxon>Embryophyta</taxon>
        <taxon>Tracheophyta</taxon>
        <taxon>Spermatophyta</taxon>
        <taxon>Magnoliopsida</taxon>
        <taxon>eudicotyledons</taxon>
        <taxon>Gunneridae</taxon>
        <taxon>Pentapetalae</taxon>
        <taxon>rosids</taxon>
        <taxon>fabids</taxon>
        <taxon>Fabales</taxon>
        <taxon>Fabaceae</taxon>
        <taxon>Papilionoideae</taxon>
        <taxon>50 kb inversion clade</taxon>
        <taxon>NPAAA clade</taxon>
        <taxon>indigoferoid/millettioid clade</taxon>
        <taxon>Phaseoleae</taxon>
        <taxon>Vigna</taxon>
    </lineage>
</organism>
<dbReference type="AlphaFoldDB" id="A0AAQ3RNJ1"/>
<dbReference type="EMBL" id="CP144694">
    <property type="protein sequence ID" value="WVZ01929.1"/>
    <property type="molecule type" value="Genomic_DNA"/>
</dbReference>
<gene>
    <name evidence="2" type="ORF">V8G54_022735</name>
</gene>
<keyword evidence="1" id="KW-0472">Membrane</keyword>
<evidence type="ECO:0000313" key="3">
    <source>
        <dbReference type="Proteomes" id="UP001374535"/>
    </source>
</evidence>
<protein>
    <submittedName>
        <fullName evidence="2">Uncharacterized protein</fullName>
    </submittedName>
</protein>
<keyword evidence="1" id="KW-1133">Transmembrane helix</keyword>
<keyword evidence="3" id="KW-1185">Reference proteome</keyword>
<dbReference type="Proteomes" id="UP001374535">
    <property type="component" value="Chromosome 7"/>
</dbReference>
<evidence type="ECO:0000313" key="2">
    <source>
        <dbReference type="EMBL" id="WVZ01929.1"/>
    </source>
</evidence>
<sequence length="131" mass="14689">MQTPHTNVDRFSSFFLIFLSSFCLFPALTNSLATMVVAALLHRDTWTLVKLRPTVFFPCASPHSSTLSSHFPFFTPHQFPLSSVLNGFPTTTFCMCEVGYNTLFSRTPYGYQAVLSTTNTSIFSHPTAINY</sequence>
<feature type="transmembrane region" description="Helical" evidence="1">
    <location>
        <begin position="14"/>
        <end position="41"/>
    </location>
</feature>
<accession>A0AAQ3RNJ1</accession>
<proteinExistence type="predicted"/>
<evidence type="ECO:0000256" key="1">
    <source>
        <dbReference type="SAM" id="Phobius"/>
    </source>
</evidence>
<reference evidence="2 3" key="1">
    <citation type="journal article" date="2023" name="Life. Sci Alliance">
        <title>Evolutionary insights into 3D genome organization and epigenetic landscape of Vigna mungo.</title>
        <authorList>
            <person name="Junaid A."/>
            <person name="Singh B."/>
            <person name="Bhatia S."/>
        </authorList>
    </citation>
    <scope>NUCLEOTIDE SEQUENCE [LARGE SCALE GENOMIC DNA]</scope>
    <source>
        <strain evidence="2">Urdbean</strain>
    </source>
</reference>